<evidence type="ECO:0000313" key="5">
    <source>
        <dbReference type="Proteomes" id="UP001139411"/>
    </source>
</evidence>
<keyword evidence="1" id="KW-0812">Transmembrane</keyword>
<dbReference type="Proteomes" id="UP001055420">
    <property type="component" value="Chromosome"/>
</dbReference>
<feature type="transmembrane region" description="Helical" evidence="1">
    <location>
        <begin position="332"/>
        <end position="351"/>
    </location>
</feature>
<reference evidence="2" key="1">
    <citation type="submission" date="2022-01" db="EMBL/GenBank/DDBJ databases">
        <title>Novel species in genus Dyadobacter.</title>
        <authorList>
            <person name="Ma C."/>
        </authorList>
    </citation>
    <scope>NUCLEOTIDE SEQUENCE</scope>
    <source>
        <strain evidence="3">CY22</strain>
        <strain evidence="2">CY357</strain>
    </source>
</reference>
<evidence type="ECO:0008006" key="6">
    <source>
        <dbReference type="Google" id="ProtNLM"/>
    </source>
</evidence>
<dbReference type="InterPro" id="IPR050445">
    <property type="entry name" value="Bact_polysacc_biosynth/exp"/>
</dbReference>
<sequence length="361" mass="40535">MSTTTLHPQQQVPEDELTPKEVIEKVLVVKTAILRNWKMLVLLPLLGFGIGYALDTFIDKPNMYEAEVVFNLGTGQQSSGFGDMAGLLGLGNAPDANIFTGENFFYFVKSRPVLERNLMKEVEVNGQKMILANFFIDSSGIKKKEWEEIPQNHNFHFTSRDVKKLDMRSRRILNELVIKAAGSTEIASLDRKSSFISLSTSMENGTLAGLWVTKLLETVEEMYTENQTQKSRKTLNLLQHRADSLAAVLGIAEHKLARQLDYSAQIMLPEAKISANSMERKSSFLQTLYYEAMGSAEKMRVTMVREAPLFTEIEGIKVPLDIKAEDKRNAKIGALVGVMLALIFIYFRTVFATPTVVVVKQ</sequence>
<evidence type="ECO:0000313" key="2">
    <source>
        <dbReference type="EMBL" id="MCF2500788.1"/>
    </source>
</evidence>
<dbReference type="Proteomes" id="UP001139411">
    <property type="component" value="Unassembled WGS sequence"/>
</dbReference>
<dbReference type="PANTHER" id="PTHR32309:SF31">
    <property type="entry name" value="CAPSULAR EXOPOLYSACCHARIDE FAMILY"/>
    <property type="match status" value="1"/>
</dbReference>
<proteinExistence type="predicted"/>
<accession>A0A9X1QF76</accession>
<evidence type="ECO:0000313" key="3">
    <source>
        <dbReference type="EMBL" id="USJ30834.1"/>
    </source>
</evidence>
<dbReference type="RefSeq" id="WP_233797178.1">
    <property type="nucleotide sequence ID" value="NZ_CP098805.1"/>
</dbReference>
<dbReference type="AlphaFoldDB" id="A0A9X1QF76"/>
<keyword evidence="1" id="KW-1133">Transmembrane helix</keyword>
<keyword evidence="4" id="KW-1185">Reference proteome</keyword>
<name>A0A9X1QF76_9BACT</name>
<keyword evidence="1" id="KW-0472">Membrane</keyword>
<evidence type="ECO:0000313" key="4">
    <source>
        <dbReference type="Proteomes" id="UP001055420"/>
    </source>
</evidence>
<dbReference type="EMBL" id="CP098805">
    <property type="protein sequence ID" value="USJ30834.1"/>
    <property type="molecule type" value="Genomic_DNA"/>
</dbReference>
<evidence type="ECO:0000256" key="1">
    <source>
        <dbReference type="SAM" id="Phobius"/>
    </source>
</evidence>
<dbReference type="PANTHER" id="PTHR32309">
    <property type="entry name" value="TYROSINE-PROTEIN KINASE"/>
    <property type="match status" value="1"/>
</dbReference>
<gene>
    <name evidence="2" type="ORF">L0661_20875</name>
    <name evidence="3" type="ORF">NFI80_23620</name>
</gene>
<dbReference type="EMBL" id="JAKFFV010000013">
    <property type="protein sequence ID" value="MCF2500788.1"/>
    <property type="molecule type" value="Genomic_DNA"/>
</dbReference>
<feature type="transmembrane region" description="Helical" evidence="1">
    <location>
        <begin position="37"/>
        <end position="54"/>
    </location>
</feature>
<protein>
    <recommendedName>
        <fullName evidence="6">Subunit length determinant protein</fullName>
    </recommendedName>
</protein>
<organism evidence="2 5">
    <name type="scientific">Dyadobacter chenhuakuii</name>
    <dbReference type="NCBI Taxonomy" id="2909339"/>
    <lineage>
        <taxon>Bacteria</taxon>
        <taxon>Pseudomonadati</taxon>
        <taxon>Bacteroidota</taxon>
        <taxon>Cytophagia</taxon>
        <taxon>Cytophagales</taxon>
        <taxon>Spirosomataceae</taxon>
        <taxon>Dyadobacter</taxon>
    </lineage>
</organism>